<comment type="subcellular location">
    <subcellularLocation>
        <location evidence="1">Membrane</location>
        <topology evidence="1">Multi-pass membrane protein</topology>
    </subcellularLocation>
</comment>
<evidence type="ECO:0000256" key="4">
    <source>
        <dbReference type="ARBA" id="ARBA00023136"/>
    </source>
</evidence>
<dbReference type="RefSeq" id="WP_119202718.1">
    <property type="nucleotide sequence ID" value="NZ_JBDMSD010000008.1"/>
</dbReference>
<feature type="domain" description="ABC-2 type transporter transmembrane" evidence="6">
    <location>
        <begin position="20"/>
        <end position="366"/>
    </location>
</feature>
<feature type="transmembrane region" description="Helical" evidence="5">
    <location>
        <begin position="211"/>
        <end position="233"/>
    </location>
</feature>
<feature type="transmembrane region" description="Helical" evidence="5">
    <location>
        <begin position="266"/>
        <end position="283"/>
    </location>
</feature>
<dbReference type="GO" id="GO:0016020">
    <property type="term" value="C:membrane"/>
    <property type="evidence" value="ECO:0007669"/>
    <property type="project" value="UniProtKB-SubCell"/>
</dbReference>
<dbReference type="EMBL" id="QRVK01000018">
    <property type="protein sequence ID" value="RGS41693.1"/>
    <property type="molecule type" value="Genomic_DNA"/>
</dbReference>
<evidence type="ECO:0000259" key="6">
    <source>
        <dbReference type="Pfam" id="PF12698"/>
    </source>
</evidence>
<reference evidence="7 8" key="1">
    <citation type="submission" date="2018-08" db="EMBL/GenBank/DDBJ databases">
        <title>A genome reference for cultivated species of the human gut microbiota.</title>
        <authorList>
            <person name="Zou Y."/>
            <person name="Xue W."/>
            <person name="Luo G."/>
        </authorList>
    </citation>
    <scope>NUCLEOTIDE SEQUENCE [LARGE SCALE GENOMIC DNA]</scope>
    <source>
        <strain evidence="7 8">AF22-21</strain>
    </source>
</reference>
<evidence type="ECO:0000313" key="7">
    <source>
        <dbReference type="EMBL" id="RGS41693.1"/>
    </source>
</evidence>
<keyword evidence="2 5" id="KW-0812">Transmembrane</keyword>
<protein>
    <recommendedName>
        <fullName evidence="6">ABC-2 type transporter transmembrane domain-containing protein</fullName>
    </recommendedName>
</protein>
<comment type="caution">
    <text evidence="7">The sequence shown here is derived from an EMBL/GenBank/DDBJ whole genome shotgun (WGS) entry which is preliminary data.</text>
</comment>
<dbReference type="Proteomes" id="UP000283295">
    <property type="component" value="Unassembled WGS sequence"/>
</dbReference>
<feature type="transmembrane region" description="Helical" evidence="5">
    <location>
        <begin position="323"/>
        <end position="341"/>
    </location>
</feature>
<feature type="transmembrane region" description="Helical" evidence="5">
    <location>
        <begin position="295"/>
        <end position="317"/>
    </location>
</feature>
<evidence type="ECO:0000256" key="2">
    <source>
        <dbReference type="ARBA" id="ARBA00022692"/>
    </source>
</evidence>
<dbReference type="AlphaFoldDB" id="A0A412IRD5"/>
<name>A0A412IRD5_9FIRM</name>
<dbReference type="GO" id="GO:0140359">
    <property type="term" value="F:ABC-type transporter activity"/>
    <property type="evidence" value="ECO:0007669"/>
    <property type="project" value="InterPro"/>
</dbReference>
<keyword evidence="3 5" id="KW-1133">Transmembrane helix</keyword>
<evidence type="ECO:0000256" key="5">
    <source>
        <dbReference type="SAM" id="Phobius"/>
    </source>
</evidence>
<organism evidence="7 8">
    <name type="scientific">Coprococcus eutactus</name>
    <dbReference type="NCBI Taxonomy" id="33043"/>
    <lineage>
        <taxon>Bacteria</taxon>
        <taxon>Bacillati</taxon>
        <taxon>Bacillota</taxon>
        <taxon>Clostridia</taxon>
        <taxon>Lachnospirales</taxon>
        <taxon>Lachnospiraceae</taxon>
        <taxon>Coprococcus</taxon>
    </lineage>
</organism>
<dbReference type="OrthoDB" id="2067958at2"/>
<dbReference type="InterPro" id="IPR013525">
    <property type="entry name" value="ABC2_TM"/>
</dbReference>
<keyword evidence="4 5" id="KW-0472">Membrane</keyword>
<accession>A0A412IRD5</accession>
<evidence type="ECO:0000256" key="3">
    <source>
        <dbReference type="ARBA" id="ARBA00022989"/>
    </source>
</evidence>
<feature type="transmembrane region" description="Helical" evidence="5">
    <location>
        <begin position="16"/>
        <end position="36"/>
    </location>
</feature>
<dbReference type="Pfam" id="PF12698">
    <property type="entry name" value="ABC2_membrane_3"/>
    <property type="match status" value="1"/>
</dbReference>
<sequence>MFFRLIKTDFKRITGYGIYMIIAAFVIMSVLLGLAIKADDILYSDDDQTPLNIGIVMSADSKMARMAYSTIEDMDSYRTSCVFTEISDKGTALSMLEDKKLFAVIYVPDNIISDIMDGTNTPVEVYYSDMHSINTFVLNDLFRSTSSMLGISQAAIYSVQAIGRDMELPAKMQEQLSNDINAMFLSQVLNRASTFAVNEINAVRAVSTTTFYTCAAVVLMMMLSGSVFIPFIIDIPNSYKTRLRSYGIGAASRTFSSFLSVFTWEYLLYMTVYTALSAVSIFTDQLQIHMTATGSLFGLAVSVLVTLLIIIACFVPAGTNGCVLFLTVTAMILAYLSGFFVPEAMLPNFAKEFCQLSPFNRLVHFMCQYFS</sequence>
<dbReference type="Gene3D" id="3.40.1710.10">
    <property type="entry name" value="abc type-2 transporter like domain"/>
    <property type="match status" value="1"/>
</dbReference>
<evidence type="ECO:0000313" key="8">
    <source>
        <dbReference type="Proteomes" id="UP000283295"/>
    </source>
</evidence>
<proteinExistence type="predicted"/>
<gene>
    <name evidence="7" type="ORF">DWX94_08250</name>
</gene>
<evidence type="ECO:0000256" key="1">
    <source>
        <dbReference type="ARBA" id="ARBA00004141"/>
    </source>
</evidence>